<keyword evidence="2" id="KW-1185">Reference proteome</keyword>
<organism evidence="1 2">
    <name type="scientific">Clostridium carboxidivorans P7</name>
    <dbReference type="NCBI Taxonomy" id="536227"/>
    <lineage>
        <taxon>Bacteria</taxon>
        <taxon>Bacillati</taxon>
        <taxon>Bacillota</taxon>
        <taxon>Clostridia</taxon>
        <taxon>Eubacteriales</taxon>
        <taxon>Clostridiaceae</taxon>
        <taxon>Clostridium</taxon>
    </lineage>
</organism>
<feature type="non-terminal residue" evidence="1">
    <location>
        <position position="1"/>
    </location>
</feature>
<gene>
    <name evidence="1" type="ORF">CcarbDRAFT_4486</name>
</gene>
<dbReference type="AlphaFoldDB" id="C6Q0B9"/>
<sequence>YKILIKPVFEEAGVINMGKNDALDYGINYEANTLKTLFDKDYKKVISSSVKLKSVHGHSLDVYR</sequence>
<dbReference type="EMBL" id="ACVI01000111">
    <property type="protein sequence ID" value="EET85074.1"/>
    <property type="molecule type" value="Genomic_DNA"/>
</dbReference>
<name>C6Q0B9_9CLOT</name>
<accession>C6Q0B9</accession>
<protein>
    <submittedName>
        <fullName evidence="1">Uncharacterized protein</fullName>
    </submittedName>
</protein>
<proteinExistence type="predicted"/>
<comment type="caution">
    <text evidence="1">The sequence shown here is derived from an EMBL/GenBank/DDBJ whole genome shotgun (WGS) entry which is preliminary data.</text>
</comment>
<dbReference type="Proteomes" id="UP000004198">
    <property type="component" value="Unassembled WGS sequence"/>
</dbReference>
<evidence type="ECO:0000313" key="2">
    <source>
        <dbReference type="Proteomes" id="UP000004198"/>
    </source>
</evidence>
<reference evidence="1 2" key="1">
    <citation type="submission" date="2009-06" db="EMBL/GenBank/DDBJ databases">
        <title>The draft genome of Clostridium carboxidivorans P7.</title>
        <authorList>
            <consortium name="US DOE Joint Genome Institute (JGI-PGF)"/>
            <person name="Lucas S."/>
            <person name="Copeland A."/>
            <person name="Lapidus A."/>
            <person name="Glavina del Rio T."/>
            <person name="Tice H."/>
            <person name="Bruce D."/>
            <person name="Goodwin L."/>
            <person name="Pitluck S."/>
            <person name="Larimer F."/>
            <person name="Land M.L."/>
            <person name="Hauser L."/>
            <person name="Hemme C.L."/>
        </authorList>
    </citation>
    <scope>NUCLEOTIDE SEQUENCE [LARGE SCALE GENOMIC DNA]</scope>
    <source>
        <strain evidence="1 2">P7</strain>
    </source>
</reference>
<evidence type="ECO:0000313" key="1">
    <source>
        <dbReference type="EMBL" id="EET85074.1"/>
    </source>
</evidence>